<name>A0A7M7IFK3_APIME</name>
<dbReference type="FunFam" id="3.30.160.60:FF:000624">
    <property type="entry name" value="zinc finger protein 697"/>
    <property type="match status" value="2"/>
</dbReference>
<sequence length="540" mass="62536">MESENPVILEPCEEHSILIQTVKNMVNENTRTELESEEEGFFVVTDVQTEQQNVIEVSNEESTVTQCNEQFSWSNLCRICANTNDHLIPIFEGEGLQHDLCNKIHKYLPICITENDTLPLQLCYHCAATLLAWHELLEGCLSAERKLLEMQDVLQEKQGAEGLETSSQDTSISNITESVHQQQEIVKDEVSRDLAVTDSDRSSNMRTPFRVFLDMQNVFWKPYRKKFQLQERKPTDNGDCDSVWITVMNSTLDHPSIMSDQLQDNNDIIVKEELSQIYSSNNLEKLKLHNETYKPTDSLNIKNKNKKLKGKCKICSNNTKELKDSCEHLKNKTTINVQESYQCIECGKCFKLKDSFLRHMRIHTDERPFTCHVCGKQFRDSGGLSRHLKDVHAKLKNFTCDICGKSFASKATREDHRRTHTGERPYICDSCGKTFKSKASLYIHSKLHTDEFPHPCTYCNKKFRRRQEMLAHVTTHTGEKNYGCDVCSKRFRVKSELVRHKLIHSETKPFICIECGLAFRQKRYLNNHIKSRHIETLQAC</sequence>
<feature type="domain" description="C2H2-type" evidence="14">
    <location>
        <begin position="454"/>
        <end position="481"/>
    </location>
</feature>
<feature type="domain" description="C2H2-type" evidence="14">
    <location>
        <begin position="341"/>
        <end position="368"/>
    </location>
</feature>
<evidence type="ECO:0000256" key="10">
    <source>
        <dbReference type="ARBA" id="ARBA00023163"/>
    </source>
</evidence>
<protein>
    <submittedName>
        <fullName evidence="18">Zinc finger protein 1 homolog isoform X2</fullName>
    </submittedName>
</protein>
<evidence type="ECO:0000256" key="1">
    <source>
        <dbReference type="ARBA" id="ARBA00004123"/>
    </source>
</evidence>
<dbReference type="SMART" id="SM00868">
    <property type="entry name" value="zf-AD"/>
    <property type="match status" value="1"/>
</dbReference>
<dbReference type="PROSITE" id="PS51915">
    <property type="entry name" value="ZAD"/>
    <property type="match status" value="1"/>
</dbReference>
<dbReference type="GO" id="GO:0000785">
    <property type="term" value="C:chromatin"/>
    <property type="evidence" value="ECO:0007669"/>
    <property type="project" value="UniProtKB-ARBA"/>
</dbReference>
<evidence type="ECO:0000256" key="9">
    <source>
        <dbReference type="ARBA" id="ARBA00023125"/>
    </source>
</evidence>
<evidence type="ECO:0000256" key="11">
    <source>
        <dbReference type="ARBA" id="ARBA00023242"/>
    </source>
</evidence>
<dbReference type="AlphaFoldDB" id="A0A7M7IFK3"/>
<dbReference type="GeneID" id="100576216"/>
<keyword evidence="6 13" id="KW-0862">Zinc</keyword>
<dbReference type="InterPro" id="IPR012934">
    <property type="entry name" value="Znf_AD"/>
</dbReference>
<evidence type="ECO:0000256" key="7">
    <source>
        <dbReference type="ARBA" id="ARBA00022843"/>
    </source>
</evidence>
<proteinExistence type="predicted"/>
<dbReference type="SMART" id="SM00355">
    <property type="entry name" value="ZnF_C2H2"/>
    <property type="match status" value="7"/>
</dbReference>
<reference evidence="18" key="2">
    <citation type="submission" date="2025-04" db="UniProtKB">
        <authorList>
            <consortium name="RefSeq"/>
        </authorList>
    </citation>
    <scope>IDENTIFICATION</scope>
    <source>
        <strain evidence="18">DH4</strain>
        <tissue evidence="18">Whole body</tissue>
    </source>
</reference>
<dbReference type="GO" id="GO:0000981">
    <property type="term" value="F:DNA-binding transcription factor activity, RNA polymerase II-specific"/>
    <property type="evidence" value="ECO:0007669"/>
    <property type="project" value="TreeGrafter"/>
</dbReference>
<evidence type="ECO:0000259" key="15">
    <source>
        <dbReference type="PROSITE" id="PS51915"/>
    </source>
</evidence>
<keyword evidence="5 12" id="KW-0863">Zinc-finger</keyword>
<accession>A0A8B7KLA2</accession>
<dbReference type="Pfam" id="PF07776">
    <property type="entry name" value="zf-AD"/>
    <property type="match status" value="1"/>
</dbReference>
<dbReference type="SUPFAM" id="SSF57716">
    <property type="entry name" value="Glucocorticoid receptor-like (DNA-binding domain)"/>
    <property type="match status" value="1"/>
</dbReference>
<keyword evidence="10" id="KW-0804">Transcription</keyword>
<dbReference type="Gene3D" id="3.40.1800.20">
    <property type="match status" value="1"/>
</dbReference>
<dbReference type="OrthoDB" id="9411774at2759"/>
<dbReference type="PANTHER" id="PTHR14003">
    <property type="entry name" value="TRANSCRIPTIONAL REPRESSOR PROTEIN YY"/>
    <property type="match status" value="1"/>
</dbReference>
<dbReference type="GO" id="GO:0005667">
    <property type="term" value="C:transcription regulator complex"/>
    <property type="evidence" value="ECO:0007669"/>
    <property type="project" value="TreeGrafter"/>
</dbReference>
<feature type="binding site" evidence="13">
    <location>
        <position position="126"/>
    </location>
    <ligand>
        <name>Zn(2+)</name>
        <dbReference type="ChEBI" id="CHEBI:29105"/>
    </ligand>
</feature>
<dbReference type="InterPro" id="IPR036236">
    <property type="entry name" value="Znf_C2H2_sf"/>
</dbReference>
<dbReference type="GO" id="GO:0040029">
    <property type="term" value="P:epigenetic regulation of gene expression"/>
    <property type="evidence" value="ECO:0007669"/>
    <property type="project" value="UniProtKB-ARBA"/>
</dbReference>
<keyword evidence="2" id="KW-1017">Isopeptide bond</keyword>
<dbReference type="Proteomes" id="UP000005203">
    <property type="component" value="Linkage group LG5"/>
</dbReference>
<dbReference type="SUPFAM" id="SSF57667">
    <property type="entry name" value="beta-beta-alpha zinc fingers"/>
    <property type="match status" value="3"/>
</dbReference>
<dbReference type="GO" id="GO:0048598">
    <property type="term" value="P:embryonic morphogenesis"/>
    <property type="evidence" value="ECO:0007669"/>
    <property type="project" value="UniProtKB-ARBA"/>
</dbReference>
<accession>A0A7M7IFK3</accession>
<dbReference type="GO" id="GO:0008270">
    <property type="term" value="F:zinc ion binding"/>
    <property type="evidence" value="ECO:0007669"/>
    <property type="project" value="UniProtKB-UniRule"/>
</dbReference>
<evidence type="ECO:0000256" key="12">
    <source>
        <dbReference type="PROSITE-ProRule" id="PRU00042"/>
    </source>
</evidence>
<evidence type="ECO:0000313" key="17">
    <source>
        <dbReference type="Proteomes" id="UP000005203"/>
    </source>
</evidence>
<feature type="domain" description="C2H2-type" evidence="14">
    <location>
        <begin position="369"/>
        <end position="397"/>
    </location>
</feature>
<feature type="domain" description="C2H2-type" evidence="14">
    <location>
        <begin position="510"/>
        <end position="533"/>
    </location>
</feature>
<evidence type="ECO:0000259" key="14">
    <source>
        <dbReference type="PROSITE" id="PS50157"/>
    </source>
</evidence>
<dbReference type="FunFam" id="3.30.160.60:FF:000690">
    <property type="entry name" value="Zinc finger protein 354C"/>
    <property type="match status" value="1"/>
</dbReference>
<evidence type="ECO:0000256" key="3">
    <source>
        <dbReference type="ARBA" id="ARBA00022723"/>
    </source>
</evidence>
<dbReference type="GO" id="GO:0031519">
    <property type="term" value="C:PcG protein complex"/>
    <property type="evidence" value="ECO:0007669"/>
    <property type="project" value="TreeGrafter"/>
</dbReference>
<dbReference type="GO" id="GO:0003682">
    <property type="term" value="F:chromatin binding"/>
    <property type="evidence" value="ECO:0007669"/>
    <property type="project" value="UniProtKB-ARBA"/>
</dbReference>
<dbReference type="FunFam" id="3.30.160.60:FF:000145">
    <property type="entry name" value="Zinc finger protein 574"/>
    <property type="match status" value="1"/>
</dbReference>
<feature type="binding site" evidence="13">
    <location>
        <position position="123"/>
    </location>
    <ligand>
        <name>Zn(2+)</name>
        <dbReference type="ChEBI" id="CHEBI:29105"/>
    </ligand>
</feature>
<evidence type="ECO:0000256" key="4">
    <source>
        <dbReference type="ARBA" id="ARBA00022737"/>
    </source>
</evidence>
<dbReference type="Pfam" id="PF00096">
    <property type="entry name" value="zf-C2H2"/>
    <property type="match status" value="7"/>
</dbReference>
<dbReference type="RefSeq" id="XP_016767898.1">
    <property type="nucleotide sequence ID" value="XM_016912409.2"/>
</dbReference>
<evidence type="ECO:0000256" key="6">
    <source>
        <dbReference type="ARBA" id="ARBA00022833"/>
    </source>
</evidence>
<dbReference type="FunFam" id="3.30.160.60:FF:000100">
    <property type="entry name" value="Zinc finger 45-like"/>
    <property type="match status" value="1"/>
</dbReference>
<feature type="domain" description="ZAD" evidence="15">
    <location>
        <begin position="75"/>
        <end position="150"/>
    </location>
</feature>
<keyword evidence="4" id="KW-0677">Repeat</keyword>
<dbReference type="InterPro" id="IPR013087">
    <property type="entry name" value="Znf_C2H2_type"/>
</dbReference>
<dbReference type="PROSITE" id="PS50157">
    <property type="entry name" value="ZINC_FINGER_C2H2_2"/>
    <property type="match status" value="7"/>
</dbReference>
<evidence type="ECO:0000256" key="5">
    <source>
        <dbReference type="ARBA" id="ARBA00022771"/>
    </source>
</evidence>
<keyword evidence="17" id="KW-1185">Reference proteome</keyword>
<dbReference type="GO" id="GO:0000978">
    <property type="term" value="F:RNA polymerase II cis-regulatory region sequence-specific DNA binding"/>
    <property type="evidence" value="ECO:0007669"/>
    <property type="project" value="TreeGrafter"/>
</dbReference>
<evidence type="ECO:0000313" key="18">
    <source>
        <dbReference type="RefSeq" id="XP_016767898.1"/>
    </source>
</evidence>
<feature type="domain" description="C2H2-type" evidence="14">
    <location>
        <begin position="398"/>
        <end position="425"/>
    </location>
</feature>
<feature type="domain" description="C2H2-type" evidence="14">
    <location>
        <begin position="426"/>
        <end position="453"/>
    </location>
</feature>
<dbReference type="EnsemblMetazoa" id="XM_016912409">
    <property type="protein sequence ID" value="XP_016767898"/>
    <property type="gene ID" value="LOC100576216"/>
</dbReference>
<dbReference type="PROSITE" id="PS00028">
    <property type="entry name" value="ZINC_FINGER_C2H2_1"/>
    <property type="match status" value="7"/>
</dbReference>
<evidence type="ECO:0000256" key="13">
    <source>
        <dbReference type="PROSITE-ProRule" id="PRU01263"/>
    </source>
</evidence>
<reference evidence="16" key="1">
    <citation type="submission" date="2021-01" db="UniProtKB">
        <authorList>
            <consortium name="EnsemblMetazoa"/>
        </authorList>
    </citation>
    <scope>IDENTIFICATION</scope>
    <source>
        <strain evidence="16">DH4</strain>
    </source>
</reference>
<keyword evidence="11" id="KW-0539">Nucleus</keyword>
<evidence type="ECO:0000313" key="16">
    <source>
        <dbReference type="EnsemblMetazoa" id="XP_016767898"/>
    </source>
</evidence>
<gene>
    <name evidence="18" type="primary">LOC100576216</name>
</gene>
<feature type="binding site" evidence="13">
    <location>
        <position position="77"/>
    </location>
    <ligand>
        <name>Zn(2+)</name>
        <dbReference type="ChEBI" id="CHEBI:29105"/>
    </ligand>
</feature>
<dbReference type="Gene3D" id="3.30.160.60">
    <property type="entry name" value="Classic Zinc Finger"/>
    <property type="match status" value="7"/>
</dbReference>
<evidence type="ECO:0000256" key="8">
    <source>
        <dbReference type="ARBA" id="ARBA00023015"/>
    </source>
</evidence>
<comment type="subcellular location">
    <subcellularLocation>
        <location evidence="1">Nucleus</location>
    </subcellularLocation>
</comment>
<evidence type="ECO:0000256" key="2">
    <source>
        <dbReference type="ARBA" id="ARBA00022499"/>
    </source>
</evidence>
<keyword evidence="3 13" id="KW-0479">Metal-binding</keyword>
<feature type="domain" description="C2H2-type" evidence="14">
    <location>
        <begin position="482"/>
        <end position="509"/>
    </location>
</feature>
<dbReference type="FunFam" id="3.30.160.60:FF:000087">
    <property type="entry name" value="Zinc finger protein 354B"/>
    <property type="match status" value="1"/>
</dbReference>
<keyword evidence="9" id="KW-0238">DNA-binding</keyword>
<organism evidence="16">
    <name type="scientific">Apis mellifera</name>
    <name type="common">Honeybee</name>
    <dbReference type="NCBI Taxonomy" id="7460"/>
    <lineage>
        <taxon>Eukaryota</taxon>
        <taxon>Metazoa</taxon>
        <taxon>Ecdysozoa</taxon>
        <taxon>Arthropoda</taxon>
        <taxon>Hexapoda</taxon>
        <taxon>Insecta</taxon>
        <taxon>Pterygota</taxon>
        <taxon>Neoptera</taxon>
        <taxon>Endopterygota</taxon>
        <taxon>Hymenoptera</taxon>
        <taxon>Apocrita</taxon>
        <taxon>Aculeata</taxon>
        <taxon>Apoidea</taxon>
        <taxon>Anthophila</taxon>
        <taxon>Apidae</taxon>
        <taxon>Apis</taxon>
    </lineage>
</organism>
<feature type="binding site" evidence="13">
    <location>
        <position position="80"/>
    </location>
    <ligand>
        <name>Zn(2+)</name>
        <dbReference type="ChEBI" id="CHEBI:29105"/>
    </ligand>
</feature>
<dbReference type="PANTHER" id="PTHR14003:SF19">
    <property type="entry name" value="YY2 TRANSCRIPTION FACTOR"/>
    <property type="match status" value="1"/>
</dbReference>
<keyword evidence="7" id="KW-0832">Ubl conjugation</keyword>
<keyword evidence="8" id="KW-0805">Transcription regulation</keyword>